<sequence length="198" mass="23747">CHKIGDYIFEASKPHNRPHWEVFSVYHEFIQQPRRHSSYREAWSEFVKEKVLEGMYMKDEEPSQTKETDVKDLERFKEISLRWGDDKELFSEIVAYIFGICANRNIPLDEAHEIITEFYESPRRHLSYEEAWIEFEEEKNSKAEEWDEDACSKLLEAVNKECINSRRILDECIDARRAYNEFMEELAIKDLARQKGEP</sequence>
<keyword evidence="2" id="KW-1185">Reference proteome</keyword>
<evidence type="ECO:0000313" key="1">
    <source>
        <dbReference type="EMBL" id="MCI22442.1"/>
    </source>
</evidence>
<name>A0A392QF13_9FABA</name>
<feature type="non-terminal residue" evidence="1">
    <location>
        <position position="198"/>
    </location>
</feature>
<dbReference type="AlphaFoldDB" id="A0A392QF13"/>
<feature type="non-terminal residue" evidence="1">
    <location>
        <position position="1"/>
    </location>
</feature>
<proteinExistence type="predicted"/>
<comment type="caution">
    <text evidence="1">The sequence shown here is derived from an EMBL/GenBank/DDBJ whole genome shotgun (WGS) entry which is preliminary data.</text>
</comment>
<accession>A0A392QF13</accession>
<reference evidence="1 2" key="1">
    <citation type="journal article" date="2018" name="Front. Plant Sci.">
        <title>Red Clover (Trifolium pratense) and Zigzag Clover (T. medium) - A Picture of Genomic Similarities and Differences.</title>
        <authorList>
            <person name="Dluhosova J."/>
            <person name="Istvanek J."/>
            <person name="Nedelnik J."/>
            <person name="Repkova J."/>
        </authorList>
    </citation>
    <scope>NUCLEOTIDE SEQUENCE [LARGE SCALE GENOMIC DNA]</scope>
    <source>
        <strain evidence="2">cv. 10/8</strain>
        <tissue evidence="1">Leaf</tissue>
    </source>
</reference>
<evidence type="ECO:0000313" key="2">
    <source>
        <dbReference type="Proteomes" id="UP000265520"/>
    </source>
</evidence>
<dbReference type="EMBL" id="LXQA010130547">
    <property type="protein sequence ID" value="MCI22442.1"/>
    <property type="molecule type" value="Genomic_DNA"/>
</dbReference>
<protein>
    <submittedName>
        <fullName evidence="1">Uncharacterized protein</fullName>
    </submittedName>
</protein>
<dbReference type="Proteomes" id="UP000265520">
    <property type="component" value="Unassembled WGS sequence"/>
</dbReference>
<organism evidence="1 2">
    <name type="scientific">Trifolium medium</name>
    <dbReference type="NCBI Taxonomy" id="97028"/>
    <lineage>
        <taxon>Eukaryota</taxon>
        <taxon>Viridiplantae</taxon>
        <taxon>Streptophyta</taxon>
        <taxon>Embryophyta</taxon>
        <taxon>Tracheophyta</taxon>
        <taxon>Spermatophyta</taxon>
        <taxon>Magnoliopsida</taxon>
        <taxon>eudicotyledons</taxon>
        <taxon>Gunneridae</taxon>
        <taxon>Pentapetalae</taxon>
        <taxon>rosids</taxon>
        <taxon>fabids</taxon>
        <taxon>Fabales</taxon>
        <taxon>Fabaceae</taxon>
        <taxon>Papilionoideae</taxon>
        <taxon>50 kb inversion clade</taxon>
        <taxon>NPAAA clade</taxon>
        <taxon>Hologalegina</taxon>
        <taxon>IRL clade</taxon>
        <taxon>Trifolieae</taxon>
        <taxon>Trifolium</taxon>
    </lineage>
</organism>